<evidence type="ECO:0000313" key="2">
    <source>
        <dbReference type="EMBL" id="AAQ05764.1"/>
    </source>
</evidence>
<proteinExistence type="predicted"/>
<geneLocation type="plasmid" evidence="2">
    <name>pNB101</name>
</geneLocation>
<name>Q7ZA97_9EURY</name>
<dbReference type="AlphaFoldDB" id="Q7ZA97"/>
<gene>
    <name evidence="2" type="primary">Nbr2</name>
</gene>
<reference evidence="2" key="1">
    <citation type="submission" date="2002-01" db="EMBL/GenBank/DDBJ databases">
        <title>Complete sequence and molecular characterization of pNB101, a rolling-circle replicating plasmid from the haloalkaliphilic archaeon Natronobacterium sp. strain AS7091.</title>
        <authorList>
            <person name="Zhou M."/>
            <person name="Tan H."/>
            <person name="Liu J."/>
            <person name="Sun C."/>
            <person name="Li Y."/>
            <person name="Xiang H."/>
        </authorList>
    </citation>
    <scope>NUCLEOTIDE SEQUENCE</scope>
    <source>
        <strain evidence="2">AS-7091</strain>
        <plasmid evidence="2">pNB101</plasmid>
    </source>
</reference>
<keyword evidence="2" id="KW-0614">Plasmid</keyword>
<organism evidence="2">
    <name type="scientific">Natronobacterium sp. AS-7091</name>
    <dbReference type="NCBI Taxonomy" id="198929"/>
    <lineage>
        <taxon>Archaea</taxon>
        <taxon>Methanobacteriati</taxon>
        <taxon>Methanobacteriota</taxon>
        <taxon>Stenosarchaea group</taxon>
        <taxon>Halobacteria</taxon>
        <taxon>Halobacteriales</taxon>
        <taxon>Natrialbaceae</taxon>
        <taxon>Natronobacterium</taxon>
    </lineage>
</organism>
<feature type="compositionally biased region" description="Low complexity" evidence="1">
    <location>
        <begin position="160"/>
        <end position="170"/>
    </location>
</feature>
<protein>
    <submittedName>
        <fullName evidence="2">Uncharacterized protein</fullName>
    </submittedName>
</protein>
<dbReference type="EMBL" id="AF474073">
    <property type="protein sequence ID" value="AAQ05764.1"/>
    <property type="molecule type" value="Genomic_DNA"/>
</dbReference>
<accession>Q7ZA97</accession>
<evidence type="ECO:0000256" key="1">
    <source>
        <dbReference type="SAM" id="MobiDB-lite"/>
    </source>
</evidence>
<feature type="compositionally biased region" description="Low complexity" evidence="1">
    <location>
        <begin position="140"/>
        <end position="149"/>
    </location>
</feature>
<feature type="region of interest" description="Disordered" evidence="1">
    <location>
        <begin position="1"/>
        <end position="20"/>
    </location>
</feature>
<feature type="compositionally biased region" description="Basic and acidic residues" evidence="1">
    <location>
        <begin position="171"/>
        <end position="181"/>
    </location>
</feature>
<sequence length="181" mass="20301">MIEVRQKGPDTTAQGRAIGPERGEELVAGFRVLPFCVRRQNRFDQARRPVYHAESAEYGTFGDVTQSNREQPTAHREIPRAVPMRLQGPRVAPEHLQADPSGRRSHRVRSQHRASAGWVKARNGRVSGRRPGTQGAQRPSSFRRASAFRYVGRSRRPEARAAAPRGAPSHPADDDRRGRSR</sequence>
<feature type="compositionally biased region" description="Basic residues" evidence="1">
    <location>
        <begin position="103"/>
        <end position="112"/>
    </location>
</feature>
<feature type="region of interest" description="Disordered" evidence="1">
    <location>
        <begin position="63"/>
        <end position="181"/>
    </location>
</feature>